<dbReference type="Proteomes" id="UP000005408">
    <property type="component" value="Unassembled WGS sequence"/>
</dbReference>
<dbReference type="Gene3D" id="2.120.10.30">
    <property type="entry name" value="TolB, C-terminal domain"/>
    <property type="match status" value="1"/>
</dbReference>
<dbReference type="OrthoDB" id="10039644at2759"/>
<evidence type="ECO:0000313" key="2">
    <source>
        <dbReference type="Proteomes" id="UP000005408"/>
    </source>
</evidence>
<protein>
    <submittedName>
        <fullName evidence="1">Uncharacterized protein</fullName>
    </submittedName>
</protein>
<accession>A0A8W8LMC1</accession>
<sequence>MNQLFDITKVREYSVPGVHDVHHISFHKKGRLWYSDKVGNLVLLDEQRGEPLIIPTTDGEGWAWYGFHTVTQGGDLFYIDRTTSHNIIKKRTQNNRNRLFIETGEWRPLSLYSSRISEDILVGMRKDGQGKVVRYTIDGGIEKQIIRLNEENDHLYLDPHYITENTNGDVCVSDISLNDVVVVNKFATLMFTYKYKSSKEFKPYGVCAYKSDTIFVCNERKRTDKIHVLTHEGKQLSSKSTYPISNLEQEVGSPRALCWDDENKLHVGQSNTNIVKVFEVRRR</sequence>
<evidence type="ECO:0000313" key="1">
    <source>
        <dbReference type="EnsemblMetazoa" id="G28752.1:cds"/>
    </source>
</evidence>
<organism evidence="1 2">
    <name type="scientific">Magallana gigas</name>
    <name type="common">Pacific oyster</name>
    <name type="synonym">Crassostrea gigas</name>
    <dbReference type="NCBI Taxonomy" id="29159"/>
    <lineage>
        <taxon>Eukaryota</taxon>
        <taxon>Metazoa</taxon>
        <taxon>Spiralia</taxon>
        <taxon>Lophotrochozoa</taxon>
        <taxon>Mollusca</taxon>
        <taxon>Bivalvia</taxon>
        <taxon>Autobranchia</taxon>
        <taxon>Pteriomorphia</taxon>
        <taxon>Ostreida</taxon>
        <taxon>Ostreoidea</taxon>
        <taxon>Ostreidae</taxon>
        <taxon>Magallana</taxon>
    </lineage>
</organism>
<dbReference type="SUPFAM" id="SSF101898">
    <property type="entry name" value="NHL repeat"/>
    <property type="match status" value="1"/>
</dbReference>
<keyword evidence="2" id="KW-1185">Reference proteome</keyword>
<dbReference type="InterPro" id="IPR011042">
    <property type="entry name" value="6-blade_b-propeller_TolB-like"/>
</dbReference>
<dbReference type="AlphaFoldDB" id="A0A8W8LMC1"/>
<name>A0A8W8LMC1_MAGGI</name>
<dbReference type="EnsemblMetazoa" id="G28752.1">
    <property type="protein sequence ID" value="G28752.1:cds"/>
    <property type="gene ID" value="G28752"/>
</dbReference>
<reference evidence="1" key="1">
    <citation type="submission" date="2022-08" db="UniProtKB">
        <authorList>
            <consortium name="EnsemblMetazoa"/>
        </authorList>
    </citation>
    <scope>IDENTIFICATION</scope>
    <source>
        <strain evidence="1">05x7-T-G4-1.051#20</strain>
    </source>
</reference>
<proteinExistence type="predicted"/>